<dbReference type="InterPro" id="IPR029044">
    <property type="entry name" value="Nucleotide-diphossugar_trans"/>
</dbReference>
<keyword evidence="5 11" id="KW-0808">Transferase</keyword>
<keyword evidence="14" id="KW-1185">Reference proteome</keyword>
<comment type="pathway">
    <text evidence="2 11">Protein modification; protein glycosylation.</text>
</comment>
<dbReference type="GeneID" id="106157935"/>
<sequence length="388" mass="45379">MTTPPDQIFFQGEEIHKTKMMMLKMVFFWMCLSIVSLVFISGILIRWTYIAEVGGQEQTVLKVRQKRYDVKPAKFCTPQSENNYRVHIQRMSPNVTGKLFENLSPGGAWQPTSCVPRDHVAVIIPYRDRQEHLDILLQNLHPFLQSQNIHYEIFVIEQAPSTIFNLGLIRNVGFLEASATYNFTCYIFHDVDKIPLNNLLLYRCPTDKAVHFASAEDRFKYSVPYYRYIGGVLGFPAEAFRKTNGYPNGYLGWGGEDDDFYFRMQSQNVSFTRADSKLGRYRVFHHPILANPSSGSSLDFARYLYREYGPWDDGLNTLHYTKQEVEHRPAYTWIKVGFDQNAMMKKLWKGIMDPNYDEKRNLTWWNINMTRAIQQFPRVKKHLPEEGS</sequence>
<keyword evidence="6 11" id="KW-0812">Transmembrane</keyword>
<evidence type="ECO:0000256" key="8">
    <source>
        <dbReference type="ARBA" id="ARBA00022989"/>
    </source>
</evidence>
<evidence type="ECO:0000259" key="12">
    <source>
        <dbReference type="Pfam" id="PF02709"/>
    </source>
</evidence>
<comment type="function">
    <text evidence="11">Catalyses the transfer of galactose onto proteins or lipids.</text>
</comment>
<reference evidence="15" key="1">
    <citation type="submission" date="2025-08" db="UniProtKB">
        <authorList>
            <consortium name="RefSeq"/>
        </authorList>
    </citation>
    <scope>IDENTIFICATION</scope>
    <source>
        <tissue evidence="15">Gonads</tissue>
    </source>
</reference>
<keyword evidence="10 11" id="KW-0325">Glycoprotein</keyword>
<evidence type="ECO:0000313" key="15">
    <source>
        <dbReference type="RefSeq" id="XP_013389194.1"/>
    </source>
</evidence>
<feature type="domain" description="Galactosyltransferase C-terminal" evidence="12">
    <location>
        <begin position="211"/>
        <end position="286"/>
    </location>
</feature>
<keyword evidence="9 11" id="KW-0472">Membrane</keyword>
<dbReference type="PANTHER" id="PTHR19300:SF57">
    <property type="entry name" value="BETA-1,4-N-ACETYLGALACTOSAMINYLTRANSFERASE"/>
    <property type="match status" value="1"/>
</dbReference>
<evidence type="ECO:0000256" key="10">
    <source>
        <dbReference type="ARBA" id="ARBA00023180"/>
    </source>
</evidence>
<dbReference type="KEGG" id="lak:106157935"/>
<evidence type="ECO:0000256" key="6">
    <source>
        <dbReference type="ARBA" id="ARBA00022692"/>
    </source>
</evidence>
<dbReference type="Gene3D" id="3.90.550.10">
    <property type="entry name" value="Spore Coat Polysaccharide Biosynthesis Protein SpsA, Chain A"/>
    <property type="match status" value="1"/>
</dbReference>
<dbReference type="InterPro" id="IPR027995">
    <property type="entry name" value="Galactosyl_T_N"/>
</dbReference>
<evidence type="ECO:0000256" key="9">
    <source>
        <dbReference type="ARBA" id="ARBA00023136"/>
    </source>
</evidence>
<dbReference type="AlphaFoldDB" id="A0A1S3HVV4"/>
<dbReference type="GO" id="GO:0005794">
    <property type="term" value="C:Golgi apparatus"/>
    <property type="evidence" value="ECO:0007669"/>
    <property type="project" value="TreeGrafter"/>
</dbReference>
<evidence type="ECO:0000256" key="3">
    <source>
        <dbReference type="ARBA" id="ARBA00005735"/>
    </source>
</evidence>
<dbReference type="Proteomes" id="UP000085678">
    <property type="component" value="Unplaced"/>
</dbReference>
<dbReference type="UniPathway" id="UPA00378"/>
<dbReference type="GO" id="GO:0016020">
    <property type="term" value="C:membrane"/>
    <property type="evidence" value="ECO:0007669"/>
    <property type="project" value="UniProtKB-SubCell"/>
</dbReference>
<evidence type="ECO:0000256" key="7">
    <source>
        <dbReference type="ARBA" id="ARBA00022968"/>
    </source>
</evidence>
<dbReference type="GO" id="GO:0033842">
    <property type="term" value="F:N-acetyl-beta-glucosaminyl-derivative 4-beta-N-acetylgalactosaminyltransferase activity"/>
    <property type="evidence" value="ECO:0007669"/>
    <property type="project" value="TreeGrafter"/>
</dbReference>
<dbReference type="GO" id="GO:0005975">
    <property type="term" value="P:carbohydrate metabolic process"/>
    <property type="evidence" value="ECO:0007669"/>
    <property type="project" value="InterPro"/>
</dbReference>
<dbReference type="OrthoDB" id="10016069at2759"/>
<keyword evidence="4 11" id="KW-0328">Glycosyltransferase</keyword>
<comment type="subcellular location">
    <subcellularLocation>
        <location evidence="1">Membrane</location>
        <topology evidence="1">Single-pass type II membrane protein</topology>
    </subcellularLocation>
</comment>
<keyword evidence="8 11" id="KW-1133">Transmembrane helix</keyword>
<evidence type="ECO:0000256" key="5">
    <source>
        <dbReference type="ARBA" id="ARBA00022679"/>
    </source>
</evidence>
<name>A0A1S3HVV4_LINAN</name>
<evidence type="ECO:0000256" key="11">
    <source>
        <dbReference type="RuleBase" id="RU368121"/>
    </source>
</evidence>
<dbReference type="InParanoid" id="A0A1S3HVV4"/>
<dbReference type="PANTHER" id="PTHR19300">
    <property type="entry name" value="BETA-1,4-GALACTOSYLTRANSFERASE"/>
    <property type="match status" value="1"/>
</dbReference>
<dbReference type="GO" id="GO:0008378">
    <property type="term" value="F:galactosyltransferase activity"/>
    <property type="evidence" value="ECO:0007669"/>
    <property type="project" value="TreeGrafter"/>
</dbReference>
<gene>
    <name evidence="15" type="primary">LOC106157935</name>
</gene>
<evidence type="ECO:0000256" key="1">
    <source>
        <dbReference type="ARBA" id="ARBA00004606"/>
    </source>
</evidence>
<evidence type="ECO:0000259" key="13">
    <source>
        <dbReference type="Pfam" id="PF13733"/>
    </source>
</evidence>
<dbReference type="GO" id="GO:0006688">
    <property type="term" value="P:glycosphingolipid biosynthetic process"/>
    <property type="evidence" value="ECO:0007669"/>
    <property type="project" value="TreeGrafter"/>
</dbReference>
<evidence type="ECO:0000313" key="14">
    <source>
        <dbReference type="Proteomes" id="UP000085678"/>
    </source>
</evidence>
<dbReference type="PRINTS" id="PR02050">
    <property type="entry name" value="B14GALTRFASE"/>
</dbReference>
<evidence type="ECO:0000256" key="4">
    <source>
        <dbReference type="ARBA" id="ARBA00022676"/>
    </source>
</evidence>
<organism evidence="14 15">
    <name type="scientific">Lingula anatina</name>
    <name type="common">Brachiopod</name>
    <name type="synonym">Lingula unguis</name>
    <dbReference type="NCBI Taxonomy" id="7574"/>
    <lineage>
        <taxon>Eukaryota</taxon>
        <taxon>Metazoa</taxon>
        <taxon>Spiralia</taxon>
        <taxon>Lophotrochozoa</taxon>
        <taxon>Brachiopoda</taxon>
        <taxon>Linguliformea</taxon>
        <taxon>Lingulata</taxon>
        <taxon>Lingulida</taxon>
        <taxon>Linguloidea</taxon>
        <taxon>Lingulidae</taxon>
        <taxon>Lingula</taxon>
    </lineage>
</organism>
<dbReference type="InterPro" id="IPR027791">
    <property type="entry name" value="Galactosyl_T_C"/>
</dbReference>
<protein>
    <recommendedName>
        <fullName evidence="11">Beta-1,4-galactosyltransferase</fullName>
        <ecNumber evidence="11">2.4.1.-</ecNumber>
    </recommendedName>
</protein>
<dbReference type="Pfam" id="PF02709">
    <property type="entry name" value="Glyco_transf_7C"/>
    <property type="match status" value="1"/>
</dbReference>
<dbReference type="RefSeq" id="XP_013389194.1">
    <property type="nucleotide sequence ID" value="XM_013533740.2"/>
</dbReference>
<keyword evidence="7 11" id="KW-0735">Signal-anchor</keyword>
<feature type="domain" description="Galactosyltransferase N-terminal" evidence="13">
    <location>
        <begin position="83"/>
        <end position="205"/>
    </location>
</feature>
<accession>A0A1S3HVV4</accession>
<comment type="similarity">
    <text evidence="3 11">Belongs to the glycosyltransferase 7 family.</text>
</comment>
<dbReference type="SUPFAM" id="SSF53448">
    <property type="entry name" value="Nucleotide-diphospho-sugar transferases"/>
    <property type="match status" value="1"/>
</dbReference>
<evidence type="ECO:0000256" key="2">
    <source>
        <dbReference type="ARBA" id="ARBA00004922"/>
    </source>
</evidence>
<dbReference type="InterPro" id="IPR003859">
    <property type="entry name" value="Galactosyl_T"/>
</dbReference>
<dbReference type="Pfam" id="PF13733">
    <property type="entry name" value="Glyco_transf_7N"/>
    <property type="match status" value="1"/>
</dbReference>
<dbReference type="EC" id="2.4.1.-" evidence="11"/>
<feature type="transmembrane region" description="Helical" evidence="11">
    <location>
        <begin position="26"/>
        <end position="49"/>
    </location>
</feature>
<proteinExistence type="inferred from homology"/>